<reference evidence="3" key="1">
    <citation type="journal article" date="2015" name="Nature">
        <title>Complex archaea that bridge the gap between prokaryotes and eukaryotes.</title>
        <authorList>
            <person name="Spang A."/>
            <person name="Saw J.H."/>
            <person name="Jorgensen S.L."/>
            <person name="Zaremba-Niedzwiedzka K."/>
            <person name="Martijn J."/>
            <person name="Lind A.E."/>
            <person name="van Eijk R."/>
            <person name="Schleper C."/>
            <person name="Guy L."/>
            <person name="Ettema T.J."/>
        </authorList>
    </citation>
    <scope>NUCLEOTIDE SEQUENCE</scope>
</reference>
<proteinExistence type="predicted"/>
<protein>
    <recommendedName>
        <fullName evidence="2">Type II secretion system protein GspG C-terminal domain-containing protein</fullName>
    </recommendedName>
</protein>
<name>A0A0F8WTI9_9ZZZZ</name>
<dbReference type="InterPro" id="IPR045584">
    <property type="entry name" value="Pilin-like"/>
</dbReference>
<feature type="region of interest" description="Disordered" evidence="1">
    <location>
        <begin position="96"/>
        <end position="119"/>
    </location>
</feature>
<dbReference type="Pfam" id="PF08334">
    <property type="entry name" value="T2SSG"/>
    <property type="match status" value="1"/>
</dbReference>
<accession>A0A0F8WTI9</accession>
<dbReference type="AlphaFoldDB" id="A0A0F8WTI9"/>
<feature type="domain" description="Type II secretion system protein GspG C-terminal" evidence="2">
    <location>
        <begin position="39"/>
        <end position="110"/>
    </location>
</feature>
<dbReference type="Gene3D" id="3.30.700.10">
    <property type="entry name" value="Glycoprotein, Type 4 Pilin"/>
    <property type="match status" value="1"/>
</dbReference>
<dbReference type="SUPFAM" id="SSF54523">
    <property type="entry name" value="Pili subunits"/>
    <property type="match status" value="1"/>
</dbReference>
<dbReference type="InterPro" id="IPR013545">
    <property type="entry name" value="T2SS_protein-GspG_C"/>
</dbReference>
<evidence type="ECO:0000256" key="1">
    <source>
        <dbReference type="SAM" id="MobiDB-lite"/>
    </source>
</evidence>
<sequence length="119" mass="12661">RQPQIVANPLSEGLDKLAGMTRRAGQQLKEAEQRQDFVSAANRLAALAERPISPPEPPNWVEGGYLQQVPLDPWGNAYGYRSPGEDGAFDLLSLGADGQPGGDGSAADIRHGTQKIAGR</sequence>
<dbReference type="EMBL" id="LAZR01063170">
    <property type="protein sequence ID" value="KKK60033.1"/>
    <property type="molecule type" value="Genomic_DNA"/>
</dbReference>
<evidence type="ECO:0000313" key="3">
    <source>
        <dbReference type="EMBL" id="KKK60033.1"/>
    </source>
</evidence>
<feature type="non-terminal residue" evidence="3">
    <location>
        <position position="1"/>
    </location>
</feature>
<comment type="caution">
    <text evidence="3">The sequence shown here is derived from an EMBL/GenBank/DDBJ whole genome shotgun (WGS) entry which is preliminary data.</text>
</comment>
<evidence type="ECO:0000259" key="2">
    <source>
        <dbReference type="Pfam" id="PF08334"/>
    </source>
</evidence>
<organism evidence="3">
    <name type="scientific">marine sediment metagenome</name>
    <dbReference type="NCBI Taxonomy" id="412755"/>
    <lineage>
        <taxon>unclassified sequences</taxon>
        <taxon>metagenomes</taxon>
        <taxon>ecological metagenomes</taxon>
    </lineage>
</organism>
<gene>
    <name evidence="3" type="ORF">LCGC14_3028390</name>
</gene>